<dbReference type="RefSeq" id="WP_133820425.1">
    <property type="nucleotide sequence ID" value="NZ_SNZH01000013.1"/>
</dbReference>
<sequence length="209" mass="22535">MNKSPATLVQGTDGNATPRRSPPSIGAGVEIKQDIACALNKVLDDLRISQTAIAHRLGIRQPHVSAIRNYKLEGFSSERLLELLSKLGASVTIAIAPPRSSASTRITVKSVGMIPSEEFVFNIGIFSSPPEIPQAWSMTWPSSESSFVHFEQGSFAHLSSSCAAVAASTAACTNWFRTCQMFDAETPAERAPSQVSEFPPSCQWKLAVR</sequence>
<comment type="caution">
    <text evidence="3">The sequence shown here is derived from an EMBL/GenBank/DDBJ whole genome shotgun (WGS) entry which is preliminary data.</text>
</comment>
<dbReference type="CDD" id="cd00093">
    <property type="entry name" value="HTH_XRE"/>
    <property type="match status" value="1"/>
</dbReference>
<gene>
    <name evidence="3" type="ORF">DFR29_113182</name>
</gene>
<dbReference type="EMBL" id="SNZH01000013">
    <property type="protein sequence ID" value="TDR40480.1"/>
    <property type="molecule type" value="Genomic_DNA"/>
</dbReference>
<name>A0A4R6YRA0_9GAMM</name>
<dbReference type="GO" id="GO:0003677">
    <property type="term" value="F:DNA binding"/>
    <property type="evidence" value="ECO:0007669"/>
    <property type="project" value="UniProtKB-KW"/>
</dbReference>
<dbReference type="AlphaFoldDB" id="A0A4R6YRA0"/>
<feature type="domain" description="HigA2-like helix-turn-helix" evidence="2">
    <location>
        <begin position="30"/>
        <end position="95"/>
    </location>
</feature>
<reference evidence="3 4" key="1">
    <citation type="submission" date="2019-03" db="EMBL/GenBank/DDBJ databases">
        <title>Genomic Encyclopedia of Type Strains, Phase IV (KMG-IV): sequencing the most valuable type-strain genomes for metagenomic binning, comparative biology and taxonomic classification.</title>
        <authorList>
            <person name="Goeker M."/>
        </authorList>
    </citation>
    <scope>NUCLEOTIDE SEQUENCE [LARGE SCALE GENOMIC DNA]</scope>
    <source>
        <strain evidence="3 4">DSM 21667</strain>
    </source>
</reference>
<evidence type="ECO:0000313" key="3">
    <source>
        <dbReference type="EMBL" id="TDR40480.1"/>
    </source>
</evidence>
<protein>
    <submittedName>
        <fullName evidence="3">Putative XRE-type DNA-binding protein</fullName>
    </submittedName>
</protein>
<evidence type="ECO:0000259" key="2">
    <source>
        <dbReference type="Pfam" id="PF13744"/>
    </source>
</evidence>
<dbReference type="SUPFAM" id="SSF47413">
    <property type="entry name" value="lambda repressor-like DNA-binding domains"/>
    <property type="match status" value="1"/>
</dbReference>
<dbReference type="InterPro" id="IPR001387">
    <property type="entry name" value="Cro/C1-type_HTH"/>
</dbReference>
<accession>A0A4R6YRA0</accession>
<proteinExistence type="predicted"/>
<organism evidence="3 4">
    <name type="scientific">Tahibacter aquaticus</name>
    <dbReference type="NCBI Taxonomy" id="520092"/>
    <lineage>
        <taxon>Bacteria</taxon>
        <taxon>Pseudomonadati</taxon>
        <taxon>Pseudomonadota</taxon>
        <taxon>Gammaproteobacteria</taxon>
        <taxon>Lysobacterales</taxon>
        <taxon>Rhodanobacteraceae</taxon>
        <taxon>Tahibacter</taxon>
    </lineage>
</organism>
<evidence type="ECO:0000313" key="4">
    <source>
        <dbReference type="Proteomes" id="UP000295293"/>
    </source>
</evidence>
<evidence type="ECO:0000256" key="1">
    <source>
        <dbReference type="SAM" id="MobiDB-lite"/>
    </source>
</evidence>
<dbReference type="Gene3D" id="1.10.260.40">
    <property type="entry name" value="lambda repressor-like DNA-binding domains"/>
    <property type="match status" value="1"/>
</dbReference>
<dbReference type="Pfam" id="PF13744">
    <property type="entry name" value="HTH_37"/>
    <property type="match status" value="1"/>
</dbReference>
<keyword evidence="3" id="KW-0238">DNA-binding</keyword>
<keyword evidence="4" id="KW-1185">Reference proteome</keyword>
<dbReference type="InterPro" id="IPR010982">
    <property type="entry name" value="Lambda_DNA-bd_dom_sf"/>
</dbReference>
<feature type="compositionally biased region" description="Polar residues" evidence="1">
    <location>
        <begin position="1"/>
        <end position="15"/>
    </location>
</feature>
<dbReference type="InterPro" id="IPR039554">
    <property type="entry name" value="HigA2-like_HTH"/>
</dbReference>
<feature type="region of interest" description="Disordered" evidence="1">
    <location>
        <begin position="1"/>
        <end position="25"/>
    </location>
</feature>
<dbReference type="Proteomes" id="UP000295293">
    <property type="component" value="Unassembled WGS sequence"/>
</dbReference>